<dbReference type="InterPro" id="IPR050111">
    <property type="entry name" value="C-type_lectin/snaclec_domain"/>
</dbReference>
<gene>
    <name evidence="3" type="ORF">WMY93_029559</name>
</gene>
<evidence type="ECO:0000313" key="3">
    <source>
        <dbReference type="EMBL" id="KAK7881150.1"/>
    </source>
</evidence>
<comment type="caution">
    <text evidence="3">The sequence shown here is derived from an EMBL/GenBank/DDBJ whole genome shotgun (WGS) entry which is preliminary data.</text>
</comment>
<evidence type="ECO:0000256" key="1">
    <source>
        <dbReference type="SAM" id="SignalP"/>
    </source>
</evidence>
<evidence type="ECO:0000313" key="4">
    <source>
        <dbReference type="Proteomes" id="UP001460270"/>
    </source>
</evidence>
<dbReference type="InterPro" id="IPR001304">
    <property type="entry name" value="C-type_lectin-like"/>
</dbReference>
<dbReference type="InterPro" id="IPR016187">
    <property type="entry name" value="CTDL_fold"/>
</dbReference>
<feature type="chain" id="PRO_5043743494" description="C-type lectin domain-containing protein" evidence="1">
    <location>
        <begin position="27"/>
        <end position="181"/>
    </location>
</feature>
<protein>
    <recommendedName>
        <fullName evidence="2">C-type lectin domain-containing protein</fullName>
    </recommendedName>
</protein>
<feature type="signal peptide" evidence="1">
    <location>
        <begin position="1"/>
        <end position="26"/>
    </location>
</feature>
<keyword evidence="4" id="KW-1185">Reference proteome</keyword>
<dbReference type="Proteomes" id="UP001460270">
    <property type="component" value="Unassembled WGS sequence"/>
</dbReference>
<dbReference type="SUPFAM" id="SSF56436">
    <property type="entry name" value="C-type lectin-like"/>
    <property type="match status" value="1"/>
</dbReference>
<dbReference type="InterPro" id="IPR016186">
    <property type="entry name" value="C-type_lectin-like/link_sf"/>
</dbReference>
<dbReference type="PROSITE" id="PS50041">
    <property type="entry name" value="C_TYPE_LECTIN_2"/>
    <property type="match status" value="1"/>
</dbReference>
<sequence length="181" mass="19896">MAALRLLMLVCLTAPAVLTAPATAEADPGCAEGWTKFGSRCFKFISERKTWLDAEKSCLSLGANLVSIHSAEENDFISDLIKTATGSSTITWIGGSDAVQEGQWLWSDGSAWDFTSWYPGQPSNAANEHWKLWYDIPCTITYVYMCAKDAPQRPTSGPEPEPKPVSLTLEGYTCRCTPQYK</sequence>
<dbReference type="PRINTS" id="PR01504">
    <property type="entry name" value="PNCREATITSAP"/>
</dbReference>
<dbReference type="Gene3D" id="3.10.100.10">
    <property type="entry name" value="Mannose-Binding Protein A, subunit A"/>
    <property type="match status" value="1"/>
</dbReference>
<dbReference type="EMBL" id="JBBPFD010000022">
    <property type="protein sequence ID" value="KAK7881150.1"/>
    <property type="molecule type" value="Genomic_DNA"/>
</dbReference>
<reference evidence="4" key="1">
    <citation type="submission" date="2024-04" db="EMBL/GenBank/DDBJ databases">
        <title>Salinicola lusitanus LLJ914,a marine bacterium isolated from the Okinawa Trough.</title>
        <authorList>
            <person name="Li J."/>
        </authorList>
    </citation>
    <scope>NUCLEOTIDE SEQUENCE [LARGE SCALE GENOMIC DNA]</scope>
</reference>
<feature type="domain" description="C-type lectin" evidence="2">
    <location>
        <begin position="37"/>
        <end position="147"/>
    </location>
</feature>
<evidence type="ECO:0000259" key="2">
    <source>
        <dbReference type="PROSITE" id="PS50041"/>
    </source>
</evidence>
<dbReference type="AlphaFoldDB" id="A0AAW0MNY3"/>
<proteinExistence type="predicted"/>
<dbReference type="SMART" id="SM00034">
    <property type="entry name" value="CLECT"/>
    <property type="match status" value="1"/>
</dbReference>
<organism evidence="3 4">
    <name type="scientific">Mugilogobius chulae</name>
    <name type="common">yellowstripe goby</name>
    <dbReference type="NCBI Taxonomy" id="88201"/>
    <lineage>
        <taxon>Eukaryota</taxon>
        <taxon>Metazoa</taxon>
        <taxon>Chordata</taxon>
        <taxon>Craniata</taxon>
        <taxon>Vertebrata</taxon>
        <taxon>Euteleostomi</taxon>
        <taxon>Actinopterygii</taxon>
        <taxon>Neopterygii</taxon>
        <taxon>Teleostei</taxon>
        <taxon>Neoteleostei</taxon>
        <taxon>Acanthomorphata</taxon>
        <taxon>Gobiaria</taxon>
        <taxon>Gobiiformes</taxon>
        <taxon>Gobioidei</taxon>
        <taxon>Gobiidae</taxon>
        <taxon>Gobionellinae</taxon>
        <taxon>Mugilogobius</taxon>
    </lineage>
</organism>
<keyword evidence="1" id="KW-0732">Signal</keyword>
<dbReference type="Pfam" id="PF00059">
    <property type="entry name" value="Lectin_C"/>
    <property type="match status" value="1"/>
</dbReference>
<dbReference type="PANTHER" id="PTHR22803">
    <property type="entry name" value="MANNOSE, PHOSPHOLIPASE, LECTIN RECEPTOR RELATED"/>
    <property type="match status" value="1"/>
</dbReference>
<name>A0AAW0MNY3_9GOBI</name>
<accession>A0AAW0MNY3</accession>